<dbReference type="Pfam" id="PF08242">
    <property type="entry name" value="Methyltransf_12"/>
    <property type="match status" value="1"/>
</dbReference>
<protein>
    <recommendedName>
        <fullName evidence="1">Methyltransferase type 12 domain-containing protein</fullName>
    </recommendedName>
</protein>
<dbReference type="Gene3D" id="3.40.50.150">
    <property type="entry name" value="Vaccinia Virus protein VP39"/>
    <property type="match status" value="1"/>
</dbReference>
<dbReference type="InterPro" id="IPR013217">
    <property type="entry name" value="Methyltransf_12"/>
</dbReference>
<reference evidence="2" key="1">
    <citation type="journal article" date="2008" name="J. Bacteriol.">
        <title>Structural analysis and biosynthesis gene cluster of an antigenic glycopeptidolipid from Mycobacterium intracellulare.</title>
        <authorList>
            <person name="Fujiwara N."/>
            <person name="Nakata N."/>
            <person name="Naka T."/>
            <person name="Yano I."/>
            <person name="Doe M."/>
            <person name="Chatterjee D."/>
            <person name="McNeil M."/>
            <person name="Brennan P.J."/>
            <person name="Kobayashi K."/>
            <person name="Makino M."/>
            <person name="Matsumoto S."/>
            <person name="Ogura H."/>
            <person name="Maeda S."/>
        </authorList>
    </citation>
    <scope>NUCLEOTIDE SEQUENCE</scope>
</reference>
<accession>B2NIB0</accession>
<dbReference type="EMBL" id="AB355138">
    <property type="protein sequence ID" value="BAG31974.1"/>
    <property type="molecule type" value="Genomic_DNA"/>
</dbReference>
<evidence type="ECO:0000259" key="1">
    <source>
        <dbReference type="Pfam" id="PF08242"/>
    </source>
</evidence>
<evidence type="ECO:0000313" key="2">
    <source>
        <dbReference type="EMBL" id="BAG31974.1"/>
    </source>
</evidence>
<name>B2NIB0_MYCIT</name>
<feature type="domain" description="Methyltransferase type 12" evidence="1">
    <location>
        <begin position="170"/>
        <end position="265"/>
    </location>
</feature>
<dbReference type="AlphaFoldDB" id="B2NIB0"/>
<proteinExistence type="predicted"/>
<dbReference type="SUPFAM" id="SSF53335">
    <property type="entry name" value="S-adenosyl-L-methionine-dependent methyltransferases"/>
    <property type="match status" value="1"/>
</dbReference>
<dbReference type="InterPro" id="IPR029063">
    <property type="entry name" value="SAM-dependent_MTases_sf"/>
</dbReference>
<sequence>MPTTQRAPLSLGLGGPRLTGIDEDGIQPMTREYTQAAQALIETQARFARGSIERASVEFGSEWDNAFEQLLARVYRDPLAMADAVKGYAAFAVDSMRRQRRFEVEREYPAKTFAEAAQEVYLNDEYMHTQYLPGLLLSHYLWPHHYLQLQYFERFFLPSLAKEARPRFAEVGIGTGVYSRTALQAVSKAEGVGYDLSPVSVNFTLAHLEAFGLLDRYDTSLRDVIAQPPEDQISHVICVQVLEHLEDPVALLRALKNMTAPAGKLFITAALNAANADHIYLYRNAEDVLAQAEESGLHVEHYYFANAYPAPTRGVPVPGAMAMVCTPER</sequence>
<organism evidence="2">
    <name type="scientific">Mycobacterium intracellulare</name>
    <dbReference type="NCBI Taxonomy" id="1767"/>
    <lineage>
        <taxon>Bacteria</taxon>
        <taxon>Bacillati</taxon>
        <taxon>Actinomycetota</taxon>
        <taxon>Actinomycetes</taxon>
        <taxon>Mycobacteriales</taxon>
        <taxon>Mycobacteriaceae</taxon>
        <taxon>Mycobacterium</taxon>
        <taxon>Mycobacterium avium complex (MAC)</taxon>
    </lineage>
</organism>